<dbReference type="SUPFAM" id="SSF54637">
    <property type="entry name" value="Thioesterase/thiol ester dehydrase-isomerase"/>
    <property type="match status" value="1"/>
</dbReference>
<keyword evidence="2" id="KW-1185">Reference proteome</keyword>
<evidence type="ECO:0000313" key="1">
    <source>
        <dbReference type="EMBL" id="OJH40651.1"/>
    </source>
</evidence>
<sequence length="169" mass="18500">MRPLSHLTQSLSQLASPENLRPLWNVLRHAPGGGVLMGQLIGNMAPYTGTIRPEVLSLETGYVRVRMRDRRAVRNHLRSVHAIALMNLGEVATGLAVLSSLIGGMRGIITHLEMDYLKKARGPITAECHAPATTPGERKEYDVQADLLDEAGEVVARARARWLIGPAMH</sequence>
<dbReference type="InterPro" id="IPR029069">
    <property type="entry name" value="HotDog_dom_sf"/>
</dbReference>
<proteinExistence type="predicted"/>
<evidence type="ECO:0000313" key="2">
    <source>
        <dbReference type="Proteomes" id="UP000182229"/>
    </source>
</evidence>
<accession>A0A1L9BEH6</accession>
<dbReference type="Proteomes" id="UP000182229">
    <property type="component" value="Unassembled WGS sequence"/>
</dbReference>
<evidence type="ECO:0008006" key="3">
    <source>
        <dbReference type="Google" id="ProtNLM"/>
    </source>
</evidence>
<gene>
    <name evidence="1" type="ORF">BON30_06800</name>
</gene>
<dbReference type="AlphaFoldDB" id="A0A1L9BEH6"/>
<dbReference type="Pfam" id="PF14539">
    <property type="entry name" value="DUF4442"/>
    <property type="match status" value="1"/>
</dbReference>
<dbReference type="CDD" id="cd03443">
    <property type="entry name" value="PaaI_thioesterase"/>
    <property type="match status" value="1"/>
</dbReference>
<reference evidence="2" key="1">
    <citation type="submission" date="2016-11" db="EMBL/GenBank/DDBJ databases">
        <authorList>
            <person name="Shukria A."/>
            <person name="Stevens D.C."/>
        </authorList>
    </citation>
    <scope>NUCLEOTIDE SEQUENCE [LARGE SCALE GENOMIC DNA]</scope>
    <source>
        <strain evidence="2">Cbfe23</strain>
    </source>
</reference>
<dbReference type="EMBL" id="MPIN01000002">
    <property type="protein sequence ID" value="OJH40651.1"/>
    <property type="molecule type" value="Genomic_DNA"/>
</dbReference>
<dbReference type="Gene3D" id="3.10.129.10">
    <property type="entry name" value="Hotdog Thioesterase"/>
    <property type="match status" value="1"/>
</dbReference>
<dbReference type="STRING" id="83449.BON30_06800"/>
<name>A0A1L9BEH6_9BACT</name>
<organism evidence="1 2">
    <name type="scientific">Cystobacter ferrugineus</name>
    <dbReference type="NCBI Taxonomy" id="83449"/>
    <lineage>
        <taxon>Bacteria</taxon>
        <taxon>Pseudomonadati</taxon>
        <taxon>Myxococcota</taxon>
        <taxon>Myxococcia</taxon>
        <taxon>Myxococcales</taxon>
        <taxon>Cystobacterineae</taxon>
        <taxon>Archangiaceae</taxon>
        <taxon>Cystobacter</taxon>
    </lineage>
</organism>
<comment type="caution">
    <text evidence="1">The sequence shown here is derived from an EMBL/GenBank/DDBJ whole genome shotgun (WGS) entry which is preliminary data.</text>
</comment>
<reference evidence="1 2" key="2">
    <citation type="submission" date="2016-12" db="EMBL/GenBank/DDBJ databases">
        <title>Draft Genome Sequence of Cystobacter ferrugineus Strain Cbfe23.</title>
        <authorList>
            <person name="Akbar S."/>
            <person name="Dowd S.E."/>
            <person name="Stevens D.C."/>
        </authorList>
    </citation>
    <scope>NUCLEOTIDE SEQUENCE [LARGE SCALE GENOMIC DNA]</scope>
    <source>
        <strain evidence="1 2">Cbfe23</strain>
    </source>
</reference>
<protein>
    <recommendedName>
        <fullName evidence="3">DUF4442 domain-containing protein</fullName>
    </recommendedName>
</protein>
<dbReference type="RefSeq" id="WP_071897095.1">
    <property type="nucleotide sequence ID" value="NZ_MPIN01000002.1"/>
</dbReference>
<dbReference type="InterPro" id="IPR027961">
    <property type="entry name" value="DUF4442"/>
</dbReference>